<evidence type="ECO:0000313" key="1">
    <source>
        <dbReference type="EMBL" id="MBS2966839.1"/>
    </source>
</evidence>
<gene>
    <name evidence="1" type="ORF">KGA66_27640</name>
</gene>
<accession>A0A8J7WVE3</accession>
<dbReference type="RefSeq" id="WP_211472300.1">
    <property type="nucleotide sequence ID" value="NZ_JAGSXH010000206.1"/>
</dbReference>
<name>A0A8J7WVE3_9ACTN</name>
<proteinExistence type="predicted"/>
<sequence>MAVVGGILATVLGVVLGSILTGRSQRSTWIRDRQLEAYAAIIREGTRAQLVLREHFKGHIHRVDWTPWNEALATISLEGYSKAHFR</sequence>
<dbReference type="AlphaFoldDB" id="A0A8J7WVE3"/>
<organism evidence="1 2">
    <name type="scientific">Actinocrinis puniceicyclus</name>
    <dbReference type="NCBI Taxonomy" id="977794"/>
    <lineage>
        <taxon>Bacteria</taxon>
        <taxon>Bacillati</taxon>
        <taxon>Actinomycetota</taxon>
        <taxon>Actinomycetes</taxon>
        <taxon>Catenulisporales</taxon>
        <taxon>Actinospicaceae</taxon>
        <taxon>Actinocrinis</taxon>
    </lineage>
</organism>
<dbReference type="EMBL" id="JAGSXH010000206">
    <property type="protein sequence ID" value="MBS2966839.1"/>
    <property type="molecule type" value="Genomic_DNA"/>
</dbReference>
<evidence type="ECO:0000313" key="2">
    <source>
        <dbReference type="Proteomes" id="UP000677913"/>
    </source>
</evidence>
<protein>
    <submittedName>
        <fullName evidence="1">Uncharacterized protein</fullName>
    </submittedName>
</protein>
<reference evidence="1" key="1">
    <citation type="submission" date="2021-04" db="EMBL/GenBank/DDBJ databases">
        <title>Genome based classification of Actinospica acidithermotolerans sp. nov., an actinobacterium isolated from an Indonesian hot spring.</title>
        <authorList>
            <person name="Kusuma A.B."/>
            <person name="Putra K.E."/>
            <person name="Nafisah S."/>
            <person name="Loh J."/>
            <person name="Nouioui I."/>
            <person name="Goodfellow M."/>
        </authorList>
    </citation>
    <scope>NUCLEOTIDE SEQUENCE</scope>
    <source>
        <strain evidence="1">DSM 45618</strain>
    </source>
</reference>
<comment type="caution">
    <text evidence="1">The sequence shown here is derived from an EMBL/GenBank/DDBJ whole genome shotgun (WGS) entry which is preliminary data.</text>
</comment>
<dbReference type="Proteomes" id="UP000677913">
    <property type="component" value="Unassembled WGS sequence"/>
</dbReference>
<keyword evidence="2" id="KW-1185">Reference proteome</keyword>